<organism evidence="1 2">
    <name type="scientific">Microbacterium aurantiacum</name>
    <dbReference type="NCBI Taxonomy" id="162393"/>
    <lineage>
        <taxon>Bacteria</taxon>
        <taxon>Bacillati</taxon>
        <taxon>Actinomycetota</taxon>
        <taxon>Actinomycetes</taxon>
        <taxon>Micrococcales</taxon>
        <taxon>Microbacteriaceae</taxon>
        <taxon>Microbacterium</taxon>
    </lineage>
</organism>
<protein>
    <submittedName>
        <fullName evidence="1">Uncharacterized protein</fullName>
    </submittedName>
</protein>
<dbReference type="EMBL" id="JAHWXH010000001">
    <property type="protein sequence ID" value="MDS0245321.1"/>
    <property type="molecule type" value="Genomic_DNA"/>
</dbReference>
<accession>A0AAJ2M0C6</accession>
<dbReference type="RefSeq" id="WP_310891132.1">
    <property type="nucleotide sequence ID" value="NZ_BAAAGR010000001.1"/>
</dbReference>
<sequence length="52" mass="5336">MRETSLETGEVDLGLVLAPLAMLPGDPTARLASGRFVRSTLTPEGPGTIAVA</sequence>
<evidence type="ECO:0000313" key="1">
    <source>
        <dbReference type="EMBL" id="MDS0245321.1"/>
    </source>
</evidence>
<dbReference type="Proteomes" id="UP001183582">
    <property type="component" value="Unassembled WGS sequence"/>
</dbReference>
<reference evidence="1 2" key="1">
    <citation type="submission" date="2021-06" db="EMBL/GenBank/DDBJ databases">
        <title>Genome-based taxonomic framework of Microbacterium strains isolated from marine environment, the description of four new species and reclassification of four preexisting species.</title>
        <authorList>
            <person name="Lee S.D."/>
            <person name="Kim S.-M."/>
            <person name="Byeon Y.-S."/>
            <person name="Yang H.L."/>
            <person name="Kim I.S."/>
        </authorList>
    </citation>
    <scope>NUCLEOTIDE SEQUENCE [LARGE SCALE GENOMIC DNA]</scope>
    <source>
        <strain evidence="1 2">KACC 20514</strain>
    </source>
</reference>
<name>A0AAJ2M0C6_9MICO</name>
<dbReference type="GeneID" id="301457923"/>
<evidence type="ECO:0000313" key="2">
    <source>
        <dbReference type="Proteomes" id="UP001183582"/>
    </source>
</evidence>
<gene>
    <name evidence="1" type="ORF">KZC50_06800</name>
</gene>
<comment type="caution">
    <text evidence="1">The sequence shown here is derived from an EMBL/GenBank/DDBJ whole genome shotgun (WGS) entry which is preliminary data.</text>
</comment>
<dbReference type="AlphaFoldDB" id="A0AAJ2M0C6"/>
<proteinExistence type="predicted"/>